<evidence type="ECO:0000256" key="3">
    <source>
        <dbReference type="ARBA" id="ARBA00008857"/>
    </source>
</evidence>
<comment type="caution">
    <text evidence="14">The sequence shown here is derived from an EMBL/GenBank/DDBJ whole genome shotgun (WGS) entry which is preliminary data.</text>
</comment>
<dbReference type="GO" id="GO:0051301">
    <property type="term" value="P:cell division"/>
    <property type="evidence" value="ECO:0007669"/>
    <property type="project" value="UniProtKB-KW"/>
</dbReference>
<dbReference type="InterPro" id="IPR002104">
    <property type="entry name" value="Integrase_catalytic"/>
</dbReference>
<dbReference type="PANTHER" id="PTHR30349:SF77">
    <property type="entry name" value="TYROSINE RECOMBINASE XERC"/>
    <property type="match status" value="1"/>
</dbReference>
<dbReference type="EMBL" id="SLZZ01000011">
    <property type="protein sequence ID" value="TCS78521.1"/>
    <property type="molecule type" value="Genomic_DNA"/>
</dbReference>
<evidence type="ECO:0000256" key="8">
    <source>
        <dbReference type="ARBA" id="ARBA00023125"/>
    </source>
</evidence>
<dbReference type="PROSITE" id="PS51898">
    <property type="entry name" value="TYR_RECOMBINASE"/>
    <property type="match status" value="1"/>
</dbReference>
<keyword evidence="6" id="KW-0159">Chromosome partition</keyword>
<keyword evidence="10" id="KW-0131">Cell cycle</keyword>
<proteinExistence type="inferred from homology"/>
<dbReference type="InterPro" id="IPR044068">
    <property type="entry name" value="CB"/>
</dbReference>
<evidence type="ECO:0000256" key="5">
    <source>
        <dbReference type="ARBA" id="ARBA00022618"/>
    </source>
</evidence>
<dbReference type="Pfam" id="PF13495">
    <property type="entry name" value="Phage_int_SAM_4"/>
    <property type="match status" value="1"/>
</dbReference>
<sequence>MANTQAIKSQMRDSILVAMSQYMDAAILDILKKVVEEQFVRVNMEEITTLPAEVTRTIDEQNKYVIQLFCIKKEALREETKYNYLNAVKKLLTQVDKALTDMTDIDIAYYLRWYETRNVATTGKRNLNSTINNERRYLSAFFSWMRQQKLIYDNPVESTEKKREDRKPIDFFEPADMEVLREGCKTKRDRAIIEVLRSTGLRVGEFCNIDISDVDFRTGDVWVRREKGGKHTPAYLDDVAMYYLREYLDERTDKAPGLIVSTRNPHGKMSPCGIRTVLKNIAERQGMTVRVYPHKLRKTLGMTLKNKGYDIGIIQEVLGHNSPTTTSKYYAESTKDTLRSIRRQAA</sequence>
<name>A0A4R3K758_9FIRM</name>
<evidence type="ECO:0000313" key="14">
    <source>
        <dbReference type="EMBL" id="TCS78521.1"/>
    </source>
</evidence>
<evidence type="ECO:0000256" key="10">
    <source>
        <dbReference type="ARBA" id="ARBA00023306"/>
    </source>
</evidence>
<dbReference type="Pfam" id="PF00589">
    <property type="entry name" value="Phage_integrase"/>
    <property type="match status" value="1"/>
</dbReference>
<organism evidence="14 15">
    <name type="scientific">Muricomes intestini</name>
    <dbReference type="NCBI Taxonomy" id="1796634"/>
    <lineage>
        <taxon>Bacteria</taxon>
        <taxon>Bacillati</taxon>
        <taxon>Bacillota</taxon>
        <taxon>Clostridia</taxon>
        <taxon>Lachnospirales</taxon>
        <taxon>Lachnospiraceae</taxon>
        <taxon>Muricomes</taxon>
    </lineage>
</organism>
<keyword evidence="15" id="KW-1185">Reference proteome</keyword>
<evidence type="ECO:0000256" key="2">
    <source>
        <dbReference type="ARBA" id="ARBA00004496"/>
    </source>
</evidence>
<dbReference type="GO" id="GO:0015074">
    <property type="term" value="P:DNA integration"/>
    <property type="evidence" value="ECO:0007669"/>
    <property type="project" value="UniProtKB-KW"/>
</dbReference>
<evidence type="ECO:0000256" key="6">
    <source>
        <dbReference type="ARBA" id="ARBA00022829"/>
    </source>
</evidence>
<comment type="similarity">
    <text evidence="3">Belongs to the 'phage' integrase family.</text>
</comment>
<keyword evidence="4" id="KW-0963">Cytoplasm</keyword>
<dbReference type="AlphaFoldDB" id="A0A4R3K758"/>
<evidence type="ECO:0000256" key="4">
    <source>
        <dbReference type="ARBA" id="ARBA00022490"/>
    </source>
</evidence>
<dbReference type="InterPro" id="IPR004107">
    <property type="entry name" value="Integrase_SAM-like_N"/>
</dbReference>
<keyword evidence="8 11" id="KW-0238">DNA-binding</keyword>
<reference evidence="14 15" key="1">
    <citation type="submission" date="2019-03" db="EMBL/GenBank/DDBJ databases">
        <title>Genomic Encyclopedia of Type Strains, Phase IV (KMG-IV): sequencing the most valuable type-strain genomes for metagenomic binning, comparative biology and taxonomic classification.</title>
        <authorList>
            <person name="Goeker M."/>
        </authorList>
    </citation>
    <scope>NUCLEOTIDE SEQUENCE [LARGE SCALE GENOMIC DNA]</scope>
    <source>
        <strain evidence="14 15">DSM 29489</strain>
    </source>
</reference>
<evidence type="ECO:0000259" key="13">
    <source>
        <dbReference type="PROSITE" id="PS51900"/>
    </source>
</evidence>
<evidence type="ECO:0000256" key="7">
    <source>
        <dbReference type="ARBA" id="ARBA00022908"/>
    </source>
</evidence>
<dbReference type="GO" id="GO:0006310">
    <property type="term" value="P:DNA recombination"/>
    <property type="evidence" value="ECO:0007669"/>
    <property type="project" value="UniProtKB-KW"/>
</dbReference>
<dbReference type="GO" id="GO:0003677">
    <property type="term" value="F:DNA binding"/>
    <property type="evidence" value="ECO:0007669"/>
    <property type="project" value="UniProtKB-UniRule"/>
</dbReference>
<feature type="domain" description="Core-binding (CB)" evidence="13">
    <location>
        <begin position="56"/>
        <end position="146"/>
    </location>
</feature>
<feature type="domain" description="Tyr recombinase" evidence="12">
    <location>
        <begin position="167"/>
        <end position="343"/>
    </location>
</feature>
<dbReference type="SUPFAM" id="SSF56349">
    <property type="entry name" value="DNA breaking-rejoining enzymes"/>
    <property type="match status" value="1"/>
</dbReference>
<dbReference type="InterPro" id="IPR010998">
    <property type="entry name" value="Integrase_recombinase_N"/>
</dbReference>
<dbReference type="InterPro" id="IPR050090">
    <property type="entry name" value="Tyrosine_recombinase_XerCD"/>
</dbReference>
<evidence type="ECO:0000259" key="12">
    <source>
        <dbReference type="PROSITE" id="PS51898"/>
    </source>
</evidence>
<gene>
    <name evidence="14" type="ORF">EDD59_11146</name>
</gene>
<dbReference type="InterPro" id="IPR011010">
    <property type="entry name" value="DNA_brk_join_enz"/>
</dbReference>
<keyword evidence="5" id="KW-0132">Cell division</keyword>
<dbReference type="GO" id="GO:0007059">
    <property type="term" value="P:chromosome segregation"/>
    <property type="evidence" value="ECO:0007669"/>
    <property type="project" value="UniProtKB-KW"/>
</dbReference>
<dbReference type="InterPro" id="IPR013762">
    <property type="entry name" value="Integrase-like_cat_sf"/>
</dbReference>
<protein>
    <submittedName>
        <fullName evidence="14">Integrase/recombinase XerD</fullName>
    </submittedName>
</protein>
<dbReference type="Proteomes" id="UP000295726">
    <property type="component" value="Unassembled WGS sequence"/>
</dbReference>
<keyword evidence="7" id="KW-0229">DNA integration</keyword>
<evidence type="ECO:0000256" key="1">
    <source>
        <dbReference type="ARBA" id="ARBA00003283"/>
    </source>
</evidence>
<evidence type="ECO:0000313" key="15">
    <source>
        <dbReference type="Proteomes" id="UP000295726"/>
    </source>
</evidence>
<keyword evidence="9" id="KW-0233">DNA recombination</keyword>
<comment type="subcellular location">
    <subcellularLocation>
        <location evidence="2">Cytoplasm</location>
    </subcellularLocation>
</comment>
<dbReference type="PROSITE" id="PS51900">
    <property type="entry name" value="CB"/>
    <property type="match status" value="1"/>
</dbReference>
<evidence type="ECO:0000256" key="11">
    <source>
        <dbReference type="PROSITE-ProRule" id="PRU01248"/>
    </source>
</evidence>
<accession>A0A4R3K758</accession>
<evidence type="ECO:0000256" key="9">
    <source>
        <dbReference type="ARBA" id="ARBA00023172"/>
    </source>
</evidence>
<dbReference type="PANTHER" id="PTHR30349">
    <property type="entry name" value="PHAGE INTEGRASE-RELATED"/>
    <property type="match status" value="1"/>
</dbReference>
<dbReference type="RefSeq" id="WP_132381159.1">
    <property type="nucleotide sequence ID" value="NZ_SLZZ01000011.1"/>
</dbReference>
<dbReference type="Gene3D" id="1.10.150.130">
    <property type="match status" value="1"/>
</dbReference>
<comment type="function">
    <text evidence="1">Site-specific tyrosine recombinase, which acts by catalyzing the cutting and rejoining of the recombining DNA molecules.</text>
</comment>
<dbReference type="GO" id="GO:0005737">
    <property type="term" value="C:cytoplasm"/>
    <property type="evidence" value="ECO:0007669"/>
    <property type="project" value="UniProtKB-SubCell"/>
</dbReference>
<dbReference type="Gene3D" id="1.10.443.10">
    <property type="entry name" value="Intergrase catalytic core"/>
    <property type="match status" value="1"/>
</dbReference>
<dbReference type="OrthoDB" id="9801717at2"/>